<dbReference type="InterPro" id="IPR036291">
    <property type="entry name" value="NAD(P)-bd_dom_sf"/>
</dbReference>
<accession>A0ABT1L9C9</accession>
<dbReference type="Gene3D" id="3.40.50.720">
    <property type="entry name" value="NAD(P)-binding Rossmann-like Domain"/>
    <property type="match status" value="2"/>
</dbReference>
<evidence type="ECO:0000313" key="5">
    <source>
        <dbReference type="Proteomes" id="UP001205890"/>
    </source>
</evidence>
<sequence>MTLLVALREWDLAAWVARFRRELPGREIVALGDPFDRRAVEYAVSWKHPPGSLAGLPNLEAIFSLGAGVDHLMGDDRLPDVPVVRVVDPDLTSRMSEYVVLHALKILRQQMRYVRQQQERVWQDDRDQPSAADVRVGVMGLGVLGLDAARKLRVMGFDVAGWSRSPKERLDFPAFSGADGLATFLARTDILICLLPLTPDTRGIIDRKLLGGLARGGRVGGAHLVNAGRGGLQVEADILACLKDGTLASATLDVFETEPLPQASPLWDHPRVTVTPHNAAMSDPVTIARLIAEQIRRVEAGEPFQNVVDRTRGY</sequence>
<dbReference type="Proteomes" id="UP001205890">
    <property type="component" value="Unassembled WGS sequence"/>
</dbReference>
<protein>
    <submittedName>
        <fullName evidence="4">Glyoxylate/hydroxypyruvate reductase A</fullName>
    </submittedName>
</protein>
<feature type="domain" description="D-isomer specific 2-hydroxyacid dehydrogenase NAD-binding" evidence="3">
    <location>
        <begin position="102"/>
        <end position="279"/>
    </location>
</feature>
<dbReference type="EMBL" id="JANCLU010000004">
    <property type="protein sequence ID" value="MCP8938097.1"/>
    <property type="molecule type" value="Genomic_DNA"/>
</dbReference>
<name>A0ABT1L9C9_9HYPH</name>
<dbReference type="PANTHER" id="PTHR43333:SF1">
    <property type="entry name" value="D-ISOMER SPECIFIC 2-HYDROXYACID DEHYDROGENASE NAD-BINDING DOMAIN-CONTAINING PROTEIN"/>
    <property type="match status" value="1"/>
</dbReference>
<gene>
    <name evidence="4" type="ORF">NK718_06185</name>
</gene>
<evidence type="ECO:0000256" key="1">
    <source>
        <dbReference type="ARBA" id="ARBA00023002"/>
    </source>
</evidence>
<proteinExistence type="predicted"/>
<keyword evidence="5" id="KW-1185">Reference proteome</keyword>
<organism evidence="4 5">
    <name type="scientific">Alsobacter ponti</name>
    <dbReference type="NCBI Taxonomy" id="2962936"/>
    <lineage>
        <taxon>Bacteria</taxon>
        <taxon>Pseudomonadati</taxon>
        <taxon>Pseudomonadota</taxon>
        <taxon>Alphaproteobacteria</taxon>
        <taxon>Hyphomicrobiales</taxon>
        <taxon>Alsobacteraceae</taxon>
        <taxon>Alsobacter</taxon>
    </lineage>
</organism>
<dbReference type="RefSeq" id="WP_254739655.1">
    <property type="nucleotide sequence ID" value="NZ_JANCLU010000004.1"/>
</dbReference>
<dbReference type="SUPFAM" id="SSF51735">
    <property type="entry name" value="NAD(P)-binding Rossmann-fold domains"/>
    <property type="match status" value="1"/>
</dbReference>
<dbReference type="CDD" id="cd12164">
    <property type="entry name" value="GDH_like_2"/>
    <property type="match status" value="1"/>
</dbReference>
<dbReference type="SUPFAM" id="SSF52283">
    <property type="entry name" value="Formate/glycerate dehydrogenase catalytic domain-like"/>
    <property type="match status" value="1"/>
</dbReference>
<evidence type="ECO:0000256" key="2">
    <source>
        <dbReference type="ARBA" id="ARBA00023027"/>
    </source>
</evidence>
<dbReference type="Pfam" id="PF02826">
    <property type="entry name" value="2-Hacid_dh_C"/>
    <property type="match status" value="1"/>
</dbReference>
<reference evidence="4 5" key="1">
    <citation type="submission" date="2022-07" db="EMBL/GenBank/DDBJ databases">
        <authorList>
            <person name="Li W.-J."/>
            <person name="Deng Q.-Q."/>
        </authorList>
    </citation>
    <scope>NUCLEOTIDE SEQUENCE [LARGE SCALE GENOMIC DNA]</scope>
    <source>
        <strain evidence="4 5">SYSU M60028</strain>
    </source>
</reference>
<comment type="caution">
    <text evidence="4">The sequence shown here is derived from an EMBL/GenBank/DDBJ whole genome shotgun (WGS) entry which is preliminary data.</text>
</comment>
<evidence type="ECO:0000313" key="4">
    <source>
        <dbReference type="EMBL" id="MCP8938097.1"/>
    </source>
</evidence>
<keyword evidence="2" id="KW-0520">NAD</keyword>
<dbReference type="PANTHER" id="PTHR43333">
    <property type="entry name" value="2-HACID_DH_C DOMAIN-CONTAINING PROTEIN"/>
    <property type="match status" value="1"/>
</dbReference>
<evidence type="ECO:0000259" key="3">
    <source>
        <dbReference type="Pfam" id="PF02826"/>
    </source>
</evidence>
<dbReference type="InterPro" id="IPR006140">
    <property type="entry name" value="D-isomer_DH_NAD-bd"/>
</dbReference>
<keyword evidence="1" id="KW-0560">Oxidoreductase</keyword>